<evidence type="ECO:0000313" key="12">
    <source>
        <dbReference type="EMBL" id="CAF4362702.1"/>
    </source>
</evidence>
<dbReference type="Pfam" id="PF00001">
    <property type="entry name" value="7tm_1"/>
    <property type="match status" value="1"/>
</dbReference>
<reference evidence="10" key="1">
    <citation type="submission" date="2021-02" db="EMBL/GenBank/DDBJ databases">
        <authorList>
            <person name="Nowell W R."/>
        </authorList>
    </citation>
    <scope>NUCLEOTIDE SEQUENCE</scope>
</reference>
<evidence type="ECO:0000256" key="2">
    <source>
        <dbReference type="ARBA" id="ARBA00022692"/>
    </source>
</evidence>
<dbReference type="OrthoDB" id="9996086at2759"/>
<feature type="transmembrane region" description="Helical" evidence="8">
    <location>
        <begin position="283"/>
        <end position="306"/>
    </location>
</feature>
<dbReference type="EMBL" id="CAJOBJ010048577">
    <property type="protein sequence ID" value="CAF4362702.1"/>
    <property type="molecule type" value="Genomic_DNA"/>
</dbReference>
<evidence type="ECO:0000256" key="1">
    <source>
        <dbReference type="ARBA" id="ARBA00004141"/>
    </source>
</evidence>
<protein>
    <recommendedName>
        <fullName evidence="9">G-protein coupled receptors family 1 profile domain-containing protein</fullName>
    </recommendedName>
</protein>
<feature type="non-terminal residue" evidence="10">
    <location>
        <position position="1"/>
    </location>
</feature>
<comment type="subcellular location">
    <subcellularLocation>
        <location evidence="1">Membrane</location>
        <topology evidence="1">Multi-pass membrane protein</topology>
    </subcellularLocation>
</comment>
<dbReference type="PROSITE" id="PS50262">
    <property type="entry name" value="G_PROTEIN_RECEP_F1_2"/>
    <property type="match status" value="1"/>
</dbReference>
<sequence length="316" mass="36217">KNTPKYFLIFKLSIAVDCLHAIANFTNPSLIRKTTTNECRFSRFAGSLLLATSIISFIVNLHSLPKNNKIYCLPHRDIDVVVGMFASSLCVITISAPSVVVQFFLRRRLLYMLVALSVVRYATTANSSISLQIQRRMEQYGWHLVTICFVMGGVWAAPPIFDRMSAYAPDALDFHCGLDWFDRSLPGRIYFLFLFFFALFMPIIIVIYVNVYIQHTIYHLTYLRPSIVLELQQIPKARRSHEDQRFVLATGINVFVYIIAWTPYSIVALAQVFGDQFPLYNPWLMTIGAVLVKLSMITNPIVYGIILKGHTRMKLR</sequence>
<accession>A0A815E4A4</accession>
<evidence type="ECO:0000313" key="11">
    <source>
        <dbReference type="EMBL" id="CAF4093255.1"/>
    </source>
</evidence>
<evidence type="ECO:0000313" key="13">
    <source>
        <dbReference type="Proteomes" id="UP000663834"/>
    </source>
</evidence>
<evidence type="ECO:0000256" key="6">
    <source>
        <dbReference type="ARBA" id="ARBA00023170"/>
    </source>
</evidence>
<evidence type="ECO:0000256" key="5">
    <source>
        <dbReference type="ARBA" id="ARBA00023136"/>
    </source>
</evidence>
<dbReference type="InterPro" id="IPR050125">
    <property type="entry name" value="GPCR_opsins"/>
</dbReference>
<dbReference type="Proteomes" id="UP000676336">
    <property type="component" value="Unassembled WGS sequence"/>
</dbReference>
<feature type="transmembrane region" description="Helical" evidence="8">
    <location>
        <begin position="246"/>
        <end position="271"/>
    </location>
</feature>
<keyword evidence="4" id="KW-0297">G-protein coupled receptor</keyword>
<feature type="transmembrane region" description="Helical" evidence="8">
    <location>
        <begin position="44"/>
        <end position="64"/>
    </location>
</feature>
<dbReference type="EMBL" id="CAJOBI010007724">
    <property type="protein sequence ID" value="CAF4093255.1"/>
    <property type="molecule type" value="Genomic_DNA"/>
</dbReference>
<feature type="transmembrane region" description="Helical" evidence="8">
    <location>
        <begin position="189"/>
        <end position="213"/>
    </location>
</feature>
<keyword evidence="6" id="KW-0675">Receptor</keyword>
<dbReference type="PRINTS" id="PR00237">
    <property type="entry name" value="GPCRRHODOPSN"/>
</dbReference>
<dbReference type="EMBL" id="CAJNOW010001111">
    <property type="protein sequence ID" value="CAF1305309.1"/>
    <property type="molecule type" value="Genomic_DNA"/>
</dbReference>
<keyword evidence="7" id="KW-0807">Transducer</keyword>
<dbReference type="GO" id="GO:0016020">
    <property type="term" value="C:membrane"/>
    <property type="evidence" value="ECO:0007669"/>
    <property type="project" value="UniProtKB-SubCell"/>
</dbReference>
<keyword evidence="3 8" id="KW-1133">Transmembrane helix</keyword>
<organism evidence="10 13">
    <name type="scientific">Rotaria magnacalcarata</name>
    <dbReference type="NCBI Taxonomy" id="392030"/>
    <lineage>
        <taxon>Eukaryota</taxon>
        <taxon>Metazoa</taxon>
        <taxon>Spiralia</taxon>
        <taxon>Gnathifera</taxon>
        <taxon>Rotifera</taxon>
        <taxon>Eurotatoria</taxon>
        <taxon>Bdelloidea</taxon>
        <taxon>Philodinida</taxon>
        <taxon>Philodinidae</taxon>
        <taxon>Rotaria</taxon>
    </lineage>
</organism>
<dbReference type="InterPro" id="IPR017452">
    <property type="entry name" value="GPCR_Rhodpsn_7TM"/>
</dbReference>
<dbReference type="Proteomes" id="UP000663834">
    <property type="component" value="Unassembled WGS sequence"/>
</dbReference>
<evidence type="ECO:0000256" key="7">
    <source>
        <dbReference type="ARBA" id="ARBA00023224"/>
    </source>
</evidence>
<dbReference type="AlphaFoldDB" id="A0A815E4A4"/>
<keyword evidence="5 8" id="KW-0472">Membrane</keyword>
<evidence type="ECO:0000256" key="4">
    <source>
        <dbReference type="ARBA" id="ARBA00023040"/>
    </source>
</evidence>
<evidence type="ECO:0000256" key="8">
    <source>
        <dbReference type="SAM" id="Phobius"/>
    </source>
</evidence>
<feature type="domain" description="G-protein coupled receptors family 1 profile" evidence="9">
    <location>
        <begin position="110"/>
        <end position="303"/>
    </location>
</feature>
<evidence type="ECO:0000256" key="3">
    <source>
        <dbReference type="ARBA" id="ARBA00022989"/>
    </source>
</evidence>
<dbReference type="Gene3D" id="1.20.1070.10">
    <property type="entry name" value="Rhodopsin 7-helix transmembrane proteins"/>
    <property type="match status" value="1"/>
</dbReference>
<dbReference type="PANTHER" id="PTHR24240">
    <property type="entry name" value="OPSIN"/>
    <property type="match status" value="1"/>
</dbReference>
<evidence type="ECO:0000259" key="9">
    <source>
        <dbReference type="PROSITE" id="PS50262"/>
    </source>
</evidence>
<feature type="transmembrane region" description="Helical" evidence="8">
    <location>
        <begin position="140"/>
        <end position="161"/>
    </location>
</feature>
<dbReference type="SUPFAM" id="SSF81321">
    <property type="entry name" value="Family A G protein-coupled receptor-like"/>
    <property type="match status" value="1"/>
</dbReference>
<gene>
    <name evidence="12" type="ORF">GIL414_LOCUS28478</name>
    <name evidence="10" type="ORF">KQP761_LOCUS4975</name>
    <name evidence="11" type="ORF">SMN809_LOCUS16953</name>
</gene>
<dbReference type="Proteomes" id="UP000681720">
    <property type="component" value="Unassembled WGS sequence"/>
</dbReference>
<name>A0A815E4A4_9BILA</name>
<comment type="caution">
    <text evidence="10">The sequence shown here is derived from an EMBL/GenBank/DDBJ whole genome shotgun (WGS) entry which is preliminary data.</text>
</comment>
<dbReference type="GO" id="GO:0004930">
    <property type="term" value="F:G protein-coupled receptor activity"/>
    <property type="evidence" value="ECO:0007669"/>
    <property type="project" value="UniProtKB-KW"/>
</dbReference>
<evidence type="ECO:0000313" key="10">
    <source>
        <dbReference type="EMBL" id="CAF1305309.1"/>
    </source>
</evidence>
<proteinExistence type="predicted"/>
<feature type="transmembrane region" description="Helical" evidence="8">
    <location>
        <begin position="84"/>
        <end position="105"/>
    </location>
</feature>
<keyword evidence="2 8" id="KW-0812">Transmembrane</keyword>
<dbReference type="InterPro" id="IPR000276">
    <property type="entry name" value="GPCR_Rhodpsn"/>
</dbReference>